<feature type="transmembrane region" description="Helical" evidence="1">
    <location>
        <begin position="368"/>
        <end position="390"/>
    </location>
</feature>
<keyword evidence="1" id="KW-0472">Membrane</keyword>
<protein>
    <submittedName>
        <fullName evidence="2">Uncharacterized protein</fullName>
    </submittedName>
</protein>
<dbReference type="RefSeq" id="WP_145452237.1">
    <property type="nucleotide sequence ID" value="NZ_CP037421.1"/>
</dbReference>
<name>A0A517QFC6_9PLAN</name>
<proteinExistence type="predicted"/>
<feature type="transmembrane region" description="Helical" evidence="1">
    <location>
        <begin position="132"/>
        <end position="151"/>
    </location>
</feature>
<feature type="transmembrane region" description="Helical" evidence="1">
    <location>
        <begin position="158"/>
        <end position="176"/>
    </location>
</feature>
<feature type="transmembrane region" description="Helical" evidence="1">
    <location>
        <begin position="526"/>
        <end position="551"/>
    </location>
</feature>
<feature type="transmembrane region" description="Helical" evidence="1">
    <location>
        <begin position="469"/>
        <end position="490"/>
    </location>
</feature>
<accession>A0A517QFC6</accession>
<keyword evidence="1" id="KW-1133">Transmembrane helix</keyword>
<feature type="transmembrane region" description="Helical" evidence="1">
    <location>
        <begin position="272"/>
        <end position="293"/>
    </location>
</feature>
<feature type="transmembrane region" description="Helical" evidence="1">
    <location>
        <begin position="502"/>
        <end position="520"/>
    </location>
</feature>
<sequence>MSSAFVMTTRLIWKRAWLGALLTGLVLVTGPVVMPAVLHLLPGAVNENLAQLFRSQLLILGLSWAAFGWLCINAAYQSPLQLTRGLPVSSTRIASWVMWSTVVMVVVPALLINGLVRFLFMDASWPDRDCSVLGPTLFITALIMVAWSAYWSLQTPGFWRLLFWTSAVAALVAWLISRYYPEGVEGQLVPWNRVTLSEWLTLLAVTGCAWLAGIHSYARIRCGAAVTSRPWSRIEDWLNGDRLQRCEQGVLISRSRTQAFARLHWRDGCQPAVLTLIIFGGISLLLNLSGYLYKAAYGVENPIVGSNPAVSTAMVFLISSFSLLLTLGLSLTLQDFSSMKGYLAQMPVSDWQLSKALIINLLKSLGHLVFWVVIVGWGGSYLCMICYQGLDVLKADWHWMLQHQSQEYFILVPLLLLLVAWSLIANGLALIWTGHTKFIESVFYLGMALFFVTLFMAEGPLRNQWTVLSLVWSLLIIGLVCIVTILAYRYTYHRGLMTRRSISLAIRFYLVLGIVFWNFWDTDQLMVRILLTALLAFTVLPFATIPLAVYWNRHR</sequence>
<feature type="transmembrane region" description="Helical" evidence="1">
    <location>
        <begin position="196"/>
        <end position="214"/>
    </location>
</feature>
<dbReference type="AlphaFoldDB" id="A0A517QFC6"/>
<feature type="transmembrane region" description="Helical" evidence="1">
    <location>
        <begin position="96"/>
        <end position="120"/>
    </location>
</feature>
<keyword evidence="3" id="KW-1185">Reference proteome</keyword>
<keyword evidence="1" id="KW-0812">Transmembrane</keyword>
<evidence type="ECO:0000313" key="2">
    <source>
        <dbReference type="EMBL" id="QDT30348.1"/>
    </source>
</evidence>
<dbReference type="EMBL" id="CP037421">
    <property type="protein sequence ID" value="QDT30348.1"/>
    <property type="molecule type" value="Genomic_DNA"/>
</dbReference>
<gene>
    <name evidence="2" type="ORF">Enr10x_57140</name>
</gene>
<organism evidence="2 3">
    <name type="scientific">Gimesia panareensis</name>
    <dbReference type="NCBI Taxonomy" id="2527978"/>
    <lineage>
        <taxon>Bacteria</taxon>
        <taxon>Pseudomonadati</taxon>
        <taxon>Planctomycetota</taxon>
        <taxon>Planctomycetia</taxon>
        <taxon>Planctomycetales</taxon>
        <taxon>Planctomycetaceae</taxon>
        <taxon>Gimesia</taxon>
    </lineage>
</organism>
<feature type="transmembrane region" description="Helical" evidence="1">
    <location>
        <begin position="410"/>
        <end position="431"/>
    </location>
</feature>
<feature type="transmembrane region" description="Helical" evidence="1">
    <location>
        <begin position="313"/>
        <end position="333"/>
    </location>
</feature>
<dbReference type="Proteomes" id="UP000315647">
    <property type="component" value="Chromosome"/>
</dbReference>
<evidence type="ECO:0000256" key="1">
    <source>
        <dbReference type="SAM" id="Phobius"/>
    </source>
</evidence>
<reference evidence="2 3" key="1">
    <citation type="submission" date="2019-03" db="EMBL/GenBank/DDBJ databases">
        <title>Deep-cultivation of Planctomycetes and their phenomic and genomic characterization uncovers novel biology.</title>
        <authorList>
            <person name="Wiegand S."/>
            <person name="Jogler M."/>
            <person name="Boedeker C."/>
            <person name="Pinto D."/>
            <person name="Vollmers J."/>
            <person name="Rivas-Marin E."/>
            <person name="Kohn T."/>
            <person name="Peeters S.H."/>
            <person name="Heuer A."/>
            <person name="Rast P."/>
            <person name="Oberbeckmann S."/>
            <person name="Bunk B."/>
            <person name="Jeske O."/>
            <person name="Meyerdierks A."/>
            <person name="Storesund J.E."/>
            <person name="Kallscheuer N."/>
            <person name="Luecker S."/>
            <person name="Lage O.M."/>
            <person name="Pohl T."/>
            <person name="Merkel B.J."/>
            <person name="Hornburger P."/>
            <person name="Mueller R.-W."/>
            <person name="Bruemmer F."/>
            <person name="Labrenz M."/>
            <person name="Spormann A.M."/>
            <person name="Op den Camp H."/>
            <person name="Overmann J."/>
            <person name="Amann R."/>
            <person name="Jetten M.S.M."/>
            <person name="Mascher T."/>
            <person name="Medema M.H."/>
            <person name="Devos D.P."/>
            <person name="Kaster A.-K."/>
            <person name="Ovreas L."/>
            <person name="Rohde M."/>
            <person name="Galperin M.Y."/>
            <person name="Jogler C."/>
        </authorList>
    </citation>
    <scope>NUCLEOTIDE SEQUENCE [LARGE SCALE GENOMIC DNA]</scope>
    <source>
        <strain evidence="2 3">Enr10</strain>
    </source>
</reference>
<evidence type="ECO:0000313" key="3">
    <source>
        <dbReference type="Proteomes" id="UP000315647"/>
    </source>
</evidence>
<feature type="transmembrane region" description="Helical" evidence="1">
    <location>
        <begin position="438"/>
        <end position="457"/>
    </location>
</feature>
<feature type="transmembrane region" description="Helical" evidence="1">
    <location>
        <begin position="59"/>
        <end position="76"/>
    </location>
</feature>